<accession>A0A3S3Z095</accession>
<dbReference type="InterPro" id="IPR003593">
    <property type="entry name" value="AAA+_ATPase"/>
</dbReference>
<keyword evidence="2" id="KW-0547">Nucleotide-binding</keyword>
<dbReference type="InterPro" id="IPR003439">
    <property type="entry name" value="ABC_transporter-like_ATP-bd"/>
</dbReference>
<proteinExistence type="predicted"/>
<keyword evidence="1" id="KW-0813">Transport</keyword>
<dbReference type="GO" id="GO:0016887">
    <property type="term" value="F:ATP hydrolysis activity"/>
    <property type="evidence" value="ECO:0007669"/>
    <property type="project" value="InterPro"/>
</dbReference>
<dbReference type="AlphaFoldDB" id="A0A3S3Z095"/>
<dbReference type="Proteomes" id="UP000286701">
    <property type="component" value="Unassembled WGS sequence"/>
</dbReference>
<sequence>MKATINPHSNNIDTEDNKPVIVIEHLHKRFGYKKVLNDFNLIVERNKNVVVLGKSGSGKSVLIKCIIGLLKPDSGNINVFGDNIPKLGEDELDQARAKIGFLFQSNALYDSMTIRENLEFPLKRHWVEIADDEVNRLVAESLENVGLAHTSGLMPSELSGGMLKRIALARTMILKPEVILYDEPTTGLDPVTSREIEDLIIALQKKYHTSSIIISHDMNCVKRTADVVVLLLDGKCYAQGSFEELQLSEDQNIKQFFE</sequence>
<dbReference type="PROSITE" id="PS50893">
    <property type="entry name" value="ABC_TRANSPORTER_2"/>
    <property type="match status" value="1"/>
</dbReference>
<dbReference type="EMBL" id="SBIW01000003">
    <property type="protein sequence ID" value="RWY54331.1"/>
    <property type="molecule type" value="Genomic_DNA"/>
</dbReference>
<protein>
    <submittedName>
        <fullName evidence="5">ATP-binding cassette domain-containing protein</fullName>
    </submittedName>
</protein>
<dbReference type="Gene3D" id="3.40.50.300">
    <property type="entry name" value="P-loop containing nucleotide triphosphate hydrolases"/>
    <property type="match status" value="1"/>
</dbReference>
<evidence type="ECO:0000259" key="4">
    <source>
        <dbReference type="PROSITE" id="PS50893"/>
    </source>
</evidence>
<evidence type="ECO:0000256" key="3">
    <source>
        <dbReference type="ARBA" id="ARBA00022840"/>
    </source>
</evidence>
<dbReference type="InterPro" id="IPR027417">
    <property type="entry name" value="P-loop_NTPase"/>
</dbReference>
<gene>
    <name evidence="5" type="ORF">EPL05_09860</name>
</gene>
<dbReference type="SMART" id="SM00382">
    <property type="entry name" value="AAA"/>
    <property type="match status" value="1"/>
</dbReference>
<reference evidence="5 6" key="1">
    <citation type="submission" date="2019-01" db="EMBL/GenBank/DDBJ databases">
        <title>Mucilaginibacter antarcticum sp. nov., isolated from antarctic soil.</title>
        <authorList>
            <person name="Yan Y.-Q."/>
            <person name="Du Z.-J."/>
        </authorList>
    </citation>
    <scope>NUCLEOTIDE SEQUENCE [LARGE SCALE GENOMIC DNA]</scope>
    <source>
        <strain evidence="5 6">F01003</strain>
    </source>
</reference>
<dbReference type="PANTHER" id="PTHR43023:SF3">
    <property type="entry name" value="PROTEIN TRIGALACTOSYLDIACYLGLYCEROL 3, CHLOROPLASTIC"/>
    <property type="match status" value="1"/>
</dbReference>
<dbReference type="SUPFAM" id="SSF52540">
    <property type="entry name" value="P-loop containing nucleoside triphosphate hydrolases"/>
    <property type="match status" value="1"/>
</dbReference>
<dbReference type="RefSeq" id="WP_128533766.1">
    <property type="nucleotide sequence ID" value="NZ_SBIW01000003.1"/>
</dbReference>
<evidence type="ECO:0000256" key="1">
    <source>
        <dbReference type="ARBA" id="ARBA00022448"/>
    </source>
</evidence>
<keyword evidence="6" id="KW-1185">Reference proteome</keyword>
<dbReference type="Pfam" id="PF00005">
    <property type="entry name" value="ABC_tran"/>
    <property type="match status" value="1"/>
</dbReference>
<keyword evidence="3 5" id="KW-0067">ATP-binding</keyword>
<evidence type="ECO:0000256" key="2">
    <source>
        <dbReference type="ARBA" id="ARBA00022741"/>
    </source>
</evidence>
<comment type="caution">
    <text evidence="5">The sequence shown here is derived from an EMBL/GenBank/DDBJ whole genome shotgun (WGS) entry which is preliminary data.</text>
</comment>
<dbReference type="PANTHER" id="PTHR43023">
    <property type="entry name" value="PROTEIN TRIGALACTOSYLDIACYLGLYCEROL 3, CHLOROPLASTIC"/>
    <property type="match status" value="1"/>
</dbReference>
<name>A0A3S3Z095_9SPHI</name>
<feature type="domain" description="ABC transporter" evidence="4">
    <location>
        <begin position="21"/>
        <end position="258"/>
    </location>
</feature>
<evidence type="ECO:0000313" key="5">
    <source>
        <dbReference type="EMBL" id="RWY54331.1"/>
    </source>
</evidence>
<evidence type="ECO:0000313" key="6">
    <source>
        <dbReference type="Proteomes" id="UP000286701"/>
    </source>
</evidence>
<dbReference type="InterPro" id="IPR017871">
    <property type="entry name" value="ABC_transporter-like_CS"/>
</dbReference>
<dbReference type="PROSITE" id="PS00211">
    <property type="entry name" value="ABC_TRANSPORTER_1"/>
    <property type="match status" value="1"/>
</dbReference>
<dbReference type="OrthoDB" id="9782239at2"/>
<dbReference type="GO" id="GO:0005524">
    <property type="term" value="F:ATP binding"/>
    <property type="evidence" value="ECO:0007669"/>
    <property type="project" value="UniProtKB-KW"/>
</dbReference>
<organism evidence="5 6">
    <name type="scientific">Mucilaginibacter gilvus</name>
    <dbReference type="NCBI Taxonomy" id="2305909"/>
    <lineage>
        <taxon>Bacteria</taxon>
        <taxon>Pseudomonadati</taxon>
        <taxon>Bacteroidota</taxon>
        <taxon>Sphingobacteriia</taxon>
        <taxon>Sphingobacteriales</taxon>
        <taxon>Sphingobacteriaceae</taxon>
        <taxon>Mucilaginibacter</taxon>
    </lineage>
</organism>